<feature type="domain" description="DUF2268" evidence="1">
    <location>
        <begin position="75"/>
        <end position="263"/>
    </location>
</feature>
<organism evidence="2 3">
    <name type="scientific">Evansella cellulosilytica (strain ATCC 21833 / DSM 2522 / FERM P-1141 / JCM 9156 / N-4)</name>
    <name type="common">Bacillus cellulosilyticus</name>
    <dbReference type="NCBI Taxonomy" id="649639"/>
    <lineage>
        <taxon>Bacteria</taxon>
        <taxon>Bacillati</taxon>
        <taxon>Bacillota</taxon>
        <taxon>Bacilli</taxon>
        <taxon>Bacillales</taxon>
        <taxon>Bacillaceae</taxon>
        <taxon>Evansella</taxon>
    </lineage>
</organism>
<accession>E6TX77</accession>
<evidence type="ECO:0000313" key="3">
    <source>
        <dbReference type="Proteomes" id="UP000001401"/>
    </source>
</evidence>
<sequence>MPIIPSRIWIRHLFNEMTETGLKRIPRFQALMKHKQDWKKDEWLLFLYQQGMMPIHRQTKTLCENWMRGEPNKGLRKQYDMLIEKFAGPDVDIFAFPINTENEALMNVMEGKNGITFPNFIILFFQEGTSIKEKQALLTHEYHHACRLYHQNNDEKSVTLLESFIMEGLAEWEVKKIVGEKYVSPWMTRYTRDELLAWWKRGIKEKRNIRGRENHHQYLYGGFRGYPKWLGYCLGYRMVESFIENHGEVPAKKLIKINPETICNESIFSNK</sequence>
<dbReference type="AlphaFoldDB" id="E6TX77"/>
<reference evidence="2" key="1">
    <citation type="submission" date="2010-12" db="EMBL/GenBank/DDBJ databases">
        <title>Complete sequence of Bacillus cellulosilyticus DSM 2522.</title>
        <authorList>
            <consortium name="US DOE Joint Genome Institute"/>
            <person name="Lucas S."/>
            <person name="Copeland A."/>
            <person name="Lapidus A."/>
            <person name="Cheng J.-F."/>
            <person name="Bruce D."/>
            <person name="Goodwin L."/>
            <person name="Pitluck S."/>
            <person name="Chertkov O."/>
            <person name="Detter J.C."/>
            <person name="Han C."/>
            <person name="Tapia R."/>
            <person name="Land M."/>
            <person name="Hauser L."/>
            <person name="Jeffries C."/>
            <person name="Kyrpides N."/>
            <person name="Ivanova N."/>
            <person name="Mikhailova N."/>
            <person name="Brumm P."/>
            <person name="Mead D."/>
            <person name="Woyke T."/>
        </authorList>
    </citation>
    <scope>NUCLEOTIDE SEQUENCE [LARGE SCALE GENOMIC DNA]</scope>
    <source>
        <strain evidence="2">DSM 2522</strain>
    </source>
</reference>
<dbReference type="KEGG" id="bco:Bcell_2915"/>
<evidence type="ECO:0000259" key="1">
    <source>
        <dbReference type="Pfam" id="PF10026"/>
    </source>
</evidence>
<dbReference type="Pfam" id="PF10026">
    <property type="entry name" value="DUF2268"/>
    <property type="match status" value="1"/>
</dbReference>
<dbReference type="STRING" id="649639.Bcell_2915"/>
<gene>
    <name evidence="2" type="ordered locus">Bcell_2915</name>
</gene>
<dbReference type="eggNOG" id="COG5504">
    <property type="taxonomic scope" value="Bacteria"/>
</dbReference>
<dbReference type="InterPro" id="IPR018728">
    <property type="entry name" value="DUF2268"/>
</dbReference>
<evidence type="ECO:0000313" key="2">
    <source>
        <dbReference type="EMBL" id="ADU31166.1"/>
    </source>
</evidence>
<proteinExistence type="predicted"/>
<dbReference type="RefSeq" id="WP_013489497.1">
    <property type="nucleotide sequence ID" value="NC_014829.1"/>
</dbReference>
<name>E6TX77_EVAC2</name>
<dbReference type="OrthoDB" id="2449457at2"/>
<dbReference type="Proteomes" id="UP000001401">
    <property type="component" value="Chromosome"/>
</dbReference>
<keyword evidence="3" id="KW-1185">Reference proteome</keyword>
<dbReference type="HOGENOM" id="CLU_089561_0_0_9"/>
<protein>
    <recommendedName>
        <fullName evidence="1">DUF2268 domain-containing protein</fullName>
    </recommendedName>
</protein>
<dbReference type="EMBL" id="CP002394">
    <property type="protein sequence ID" value="ADU31166.1"/>
    <property type="molecule type" value="Genomic_DNA"/>
</dbReference>